<organism evidence="8 9">
    <name type="scientific">Microbacterium azadirachtae</name>
    <dbReference type="NCBI Taxonomy" id="582680"/>
    <lineage>
        <taxon>Bacteria</taxon>
        <taxon>Bacillati</taxon>
        <taxon>Actinomycetota</taxon>
        <taxon>Actinomycetes</taxon>
        <taxon>Micrococcales</taxon>
        <taxon>Microbacteriaceae</taxon>
        <taxon>Microbacterium</taxon>
    </lineage>
</organism>
<dbReference type="PANTHER" id="PTHR42988:SF2">
    <property type="entry name" value="CYCLIC NUCLEOTIDE PHOSPHODIESTERASE CBUA0032-RELATED"/>
    <property type="match status" value="1"/>
</dbReference>
<evidence type="ECO:0000256" key="5">
    <source>
        <dbReference type="SAM" id="SignalP"/>
    </source>
</evidence>
<feature type="domain" description="Calcineurin-like phosphoesterase" evidence="6">
    <location>
        <begin position="55"/>
        <end position="267"/>
    </location>
</feature>
<feature type="signal peptide" evidence="5">
    <location>
        <begin position="1"/>
        <end position="28"/>
    </location>
</feature>
<evidence type="ECO:0000259" key="7">
    <source>
        <dbReference type="Pfam" id="PF13285"/>
    </source>
</evidence>
<dbReference type="PROSITE" id="PS51318">
    <property type="entry name" value="TAT"/>
    <property type="match status" value="1"/>
</dbReference>
<evidence type="ECO:0000256" key="3">
    <source>
        <dbReference type="ARBA" id="ARBA00023004"/>
    </source>
</evidence>
<dbReference type="PANTHER" id="PTHR42988">
    <property type="entry name" value="PHOSPHOHYDROLASE"/>
    <property type="match status" value="1"/>
</dbReference>
<dbReference type="InterPro" id="IPR050884">
    <property type="entry name" value="CNP_phosphodiesterase-III"/>
</dbReference>
<dbReference type="InterPro" id="IPR006311">
    <property type="entry name" value="TAT_signal"/>
</dbReference>
<dbReference type="PATRIC" id="fig|582680.6.peg.2680"/>
<evidence type="ECO:0000256" key="4">
    <source>
        <dbReference type="ARBA" id="ARBA00025742"/>
    </source>
</evidence>
<keyword evidence="5" id="KW-0732">Signal</keyword>
<dbReference type="Gene3D" id="3.60.21.10">
    <property type="match status" value="1"/>
</dbReference>
<name>A0A0F0LFY5_9MICO</name>
<comment type="caution">
    <text evidence="8">The sequence shown here is derived from an EMBL/GenBank/DDBJ whole genome shotgun (WGS) entry which is preliminary data.</text>
</comment>
<evidence type="ECO:0000256" key="2">
    <source>
        <dbReference type="ARBA" id="ARBA00022801"/>
    </source>
</evidence>
<evidence type="ECO:0000313" key="9">
    <source>
        <dbReference type="Proteomes" id="UP000033740"/>
    </source>
</evidence>
<keyword evidence="2" id="KW-0378">Hydrolase</keyword>
<protein>
    <submittedName>
        <fullName evidence="8">Calcineurin-like phosphoesterase</fullName>
    </submittedName>
</protein>
<dbReference type="GO" id="GO:0016787">
    <property type="term" value="F:hydrolase activity"/>
    <property type="evidence" value="ECO:0007669"/>
    <property type="project" value="UniProtKB-KW"/>
</dbReference>
<sequence>MISRRSLITTGAAAGALLAVETAASASARILPAGNGNGNGQGDDNDQGGGSVTSFNVISDIQGDLADFAVALQDIAQINPRSRGIAIAGDITPRGYDFEYAQVSKVLAANPAPKSLAWAIGNHEFYVPKYSDPNTLAQATWPNGTTEDSLFKSFYTFAGRNRTYNEQVFGDIPVLMIGTEKYMHYHDATLWDEVWMSDAQFAWLEDRLWYWRGRKRPVMVISHHPLPNTVSGSRNKLYMSDYLQTDRLLGLLGRHPDVFLFTGHTHWDLALSDWYARRIVPGSGNLDGFNVVNTGAIQTGWTDNGTGGEAVVPGGFNQGLQVEVGAKSVTIKARDFQRKEWMKQVRIPLSTQWS</sequence>
<comment type="similarity">
    <text evidence="4">Belongs to the cyclic nucleotide phosphodiesterase class-III family.</text>
</comment>
<dbReference type="Pfam" id="PF13285">
    <property type="entry name" value="DUF4073"/>
    <property type="match status" value="1"/>
</dbReference>
<dbReference type="Pfam" id="PF00149">
    <property type="entry name" value="Metallophos"/>
    <property type="match status" value="1"/>
</dbReference>
<accession>A0A0F0LFY5</accession>
<evidence type="ECO:0000259" key="6">
    <source>
        <dbReference type="Pfam" id="PF00149"/>
    </source>
</evidence>
<evidence type="ECO:0000256" key="1">
    <source>
        <dbReference type="ARBA" id="ARBA00022723"/>
    </source>
</evidence>
<proteinExistence type="inferred from homology"/>
<dbReference type="InterPro" id="IPR004843">
    <property type="entry name" value="Calcineurin-like_PHP"/>
</dbReference>
<dbReference type="SUPFAM" id="SSF56300">
    <property type="entry name" value="Metallo-dependent phosphatases"/>
    <property type="match status" value="1"/>
</dbReference>
<keyword evidence="1" id="KW-0479">Metal-binding</keyword>
<gene>
    <name evidence="8" type="ORF">RS86_02611</name>
</gene>
<dbReference type="Proteomes" id="UP000033740">
    <property type="component" value="Unassembled WGS sequence"/>
</dbReference>
<dbReference type="RefSeq" id="WP_200892808.1">
    <property type="nucleotide sequence ID" value="NZ_JYIX01000037.1"/>
</dbReference>
<feature type="chain" id="PRO_5038959003" evidence="5">
    <location>
        <begin position="29"/>
        <end position="354"/>
    </location>
</feature>
<evidence type="ECO:0000313" key="8">
    <source>
        <dbReference type="EMBL" id="KJL32142.1"/>
    </source>
</evidence>
<reference evidence="8 9" key="1">
    <citation type="submission" date="2015-02" db="EMBL/GenBank/DDBJ databases">
        <title>Draft genome sequences of ten Microbacterium spp. with emphasis on heavy metal contaminated environments.</title>
        <authorList>
            <person name="Corretto E."/>
        </authorList>
    </citation>
    <scope>NUCLEOTIDE SEQUENCE [LARGE SCALE GENOMIC DNA]</scope>
    <source>
        <strain evidence="8 9">ARN176</strain>
    </source>
</reference>
<dbReference type="InterPro" id="IPR025142">
    <property type="entry name" value="DUF4073"/>
</dbReference>
<dbReference type="AlphaFoldDB" id="A0A0F0LFY5"/>
<dbReference type="GO" id="GO:0046872">
    <property type="term" value="F:metal ion binding"/>
    <property type="evidence" value="ECO:0007669"/>
    <property type="project" value="UniProtKB-KW"/>
</dbReference>
<dbReference type="STRING" id="582680.RS86_02611"/>
<keyword evidence="3" id="KW-0408">Iron</keyword>
<dbReference type="InterPro" id="IPR029052">
    <property type="entry name" value="Metallo-depent_PP-like"/>
</dbReference>
<feature type="domain" description="DUF4073" evidence="7">
    <location>
        <begin position="269"/>
        <end position="348"/>
    </location>
</feature>
<keyword evidence="9" id="KW-1185">Reference proteome</keyword>
<dbReference type="EMBL" id="JYIX01000037">
    <property type="protein sequence ID" value="KJL32142.1"/>
    <property type="molecule type" value="Genomic_DNA"/>
</dbReference>